<dbReference type="PATRIC" id="fig|1050174.4.peg.2308"/>
<evidence type="ECO:0000259" key="1">
    <source>
        <dbReference type="PROSITE" id="PS50995"/>
    </source>
</evidence>
<dbReference type="GO" id="GO:0003700">
    <property type="term" value="F:DNA-binding transcription factor activity"/>
    <property type="evidence" value="ECO:0007669"/>
    <property type="project" value="InterPro"/>
</dbReference>
<sequence>MTSRDVIADTMRNWEKHGWDDSALSMGTVTSILRLAGLLRSRAEDVLRPYGISFSRYELLTLLMFSRSGALPMKKASSRLHIPPASVTHTVTQLEKQGLVRRMRDPEDGRGILVGITDQGIALVSSATPALNEFFVSLGVSDAEQADMLALCTAFRRAIGDV</sequence>
<dbReference type="AlphaFoldDB" id="A0A0G3GUD4"/>
<accession>A0A0G3GUD4</accession>
<dbReference type="STRING" id="1050174.CEPID_11435"/>
<reference evidence="2 3" key="1">
    <citation type="submission" date="2015-05" db="EMBL/GenBank/DDBJ databases">
        <title>Complete genome sequence of Corynebacterium epidermidicanis DSM 45586, isolated from the skin of a dog suffering from pruritus.</title>
        <authorList>
            <person name="Ruckert C."/>
            <person name="Albersmeier A."/>
            <person name="Winkler A."/>
            <person name="Tauch A."/>
        </authorList>
    </citation>
    <scope>NUCLEOTIDE SEQUENCE [LARGE SCALE GENOMIC DNA]</scope>
    <source>
        <strain evidence="2 3">DSM 45586</strain>
    </source>
</reference>
<dbReference type="SMART" id="SM00347">
    <property type="entry name" value="HTH_MARR"/>
    <property type="match status" value="1"/>
</dbReference>
<dbReference type="Pfam" id="PF01047">
    <property type="entry name" value="MarR"/>
    <property type="match status" value="1"/>
</dbReference>
<dbReference type="InterPro" id="IPR036390">
    <property type="entry name" value="WH_DNA-bd_sf"/>
</dbReference>
<feature type="domain" description="HTH marR-type" evidence="1">
    <location>
        <begin position="25"/>
        <end position="157"/>
    </location>
</feature>
<keyword evidence="3" id="KW-1185">Reference proteome</keyword>
<evidence type="ECO:0000313" key="3">
    <source>
        <dbReference type="Proteomes" id="UP000035368"/>
    </source>
</evidence>
<dbReference type="PANTHER" id="PTHR33164">
    <property type="entry name" value="TRANSCRIPTIONAL REGULATOR, MARR FAMILY"/>
    <property type="match status" value="1"/>
</dbReference>
<gene>
    <name evidence="2" type="ORF">CEPID_11435</name>
</gene>
<dbReference type="PANTHER" id="PTHR33164:SF101">
    <property type="entry name" value="TRANSCRIPTIONAL REPRESSOR MPRA"/>
    <property type="match status" value="1"/>
</dbReference>
<dbReference type="InterPro" id="IPR036388">
    <property type="entry name" value="WH-like_DNA-bd_sf"/>
</dbReference>
<evidence type="ECO:0000313" key="2">
    <source>
        <dbReference type="EMBL" id="AKK04115.1"/>
    </source>
</evidence>
<proteinExistence type="predicted"/>
<organism evidence="2 3">
    <name type="scientific">Corynebacterium epidermidicanis</name>
    <dbReference type="NCBI Taxonomy" id="1050174"/>
    <lineage>
        <taxon>Bacteria</taxon>
        <taxon>Bacillati</taxon>
        <taxon>Actinomycetota</taxon>
        <taxon>Actinomycetes</taxon>
        <taxon>Mycobacteriales</taxon>
        <taxon>Corynebacteriaceae</taxon>
        <taxon>Corynebacterium</taxon>
    </lineage>
</organism>
<protein>
    <submittedName>
        <fullName evidence="2">Transcriptional regulator</fullName>
    </submittedName>
</protein>
<dbReference type="PROSITE" id="PS50995">
    <property type="entry name" value="HTH_MARR_2"/>
    <property type="match status" value="1"/>
</dbReference>
<name>A0A0G3GUD4_9CORY</name>
<dbReference type="EMBL" id="CP011541">
    <property type="protein sequence ID" value="AKK04115.1"/>
    <property type="molecule type" value="Genomic_DNA"/>
</dbReference>
<dbReference type="RefSeq" id="WP_236684241.1">
    <property type="nucleotide sequence ID" value="NZ_CP011541.1"/>
</dbReference>
<dbReference type="GO" id="GO:0006950">
    <property type="term" value="P:response to stress"/>
    <property type="evidence" value="ECO:0007669"/>
    <property type="project" value="TreeGrafter"/>
</dbReference>
<dbReference type="SUPFAM" id="SSF46785">
    <property type="entry name" value="Winged helix' DNA-binding domain"/>
    <property type="match status" value="1"/>
</dbReference>
<dbReference type="KEGG" id="cei:CEPID_11435"/>
<dbReference type="InterPro" id="IPR039422">
    <property type="entry name" value="MarR/SlyA-like"/>
</dbReference>
<dbReference type="InterPro" id="IPR000835">
    <property type="entry name" value="HTH_MarR-typ"/>
</dbReference>
<dbReference type="Proteomes" id="UP000035368">
    <property type="component" value="Chromosome"/>
</dbReference>
<dbReference type="Gene3D" id="1.10.10.10">
    <property type="entry name" value="Winged helix-like DNA-binding domain superfamily/Winged helix DNA-binding domain"/>
    <property type="match status" value="1"/>
</dbReference>